<dbReference type="RefSeq" id="WP_282839907.1">
    <property type="nucleotide sequence ID" value="NZ_JASCXW010000029.1"/>
</dbReference>
<keyword evidence="1" id="KW-0472">Membrane</keyword>
<evidence type="ECO:0000313" key="2">
    <source>
        <dbReference type="EMBL" id="MDI6453474.1"/>
    </source>
</evidence>
<feature type="transmembrane region" description="Helical" evidence="1">
    <location>
        <begin position="78"/>
        <end position="99"/>
    </location>
</feature>
<feature type="transmembrane region" description="Helical" evidence="1">
    <location>
        <begin position="302"/>
        <end position="322"/>
    </location>
</feature>
<dbReference type="EMBL" id="JASCXW010000029">
    <property type="protein sequence ID" value="MDI6453474.1"/>
    <property type="molecule type" value="Genomic_DNA"/>
</dbReference>
<accession>A0AAW6UCV3</accession>
<proteinExistence type="predicted"/>
<dbReference type="Proteomes" id="UP001431532">
    <property type="component" value="Unassembled WGS sequence"/>
</dbReference>
<reference evidence="2" key="1">
    <citation type="submission" date="2023-05" db="EMBL/GenBank/DDBJ databases">
        <title>Mariniplasma microaerophilum sp. nov., a novel anaerobic mollicute isolated from terrestrial mud volcano, Taman Peninsula, Russia.</title>
        <authorList>
            <person name="Khomyakova M.A."/>
            <person name="Merkel A.Y."/>
            <person name="Slobodkin A.I."/>
        </authorList>
    </citation>
    <scope>NUCLEOTIDE SEQUENCE</scope>
    <source>
        <strain evidence="2">M4Ah</strain>
    </source>
</reference>
<keyword evidence="3" id="KW-1185">Reference proteome</keyword>
<protein>
    <recommendedName>
        <fullName evidence="4">ABC transporter permease</fullName>
    </recommendedName>
</protein>
<dbReference type="AlphaFoldDB" id="A0AAW6UCV3"/>
<sequence length="331" mass="37558">MKNIIDRYIYAVTKRLPEDMRNSVTEELKANIMDMLPENAKDEEIEKVLYELGHPRTLANNYRGKERYLISPLYFDDYINVLKIVGIIVLIVTLVFGTIDASLNYEATTILGAIAEITAKIIATVISGLFTAFAWVTIIFALIDYHTKTTEKTDWKLVDLPDLPKENSAKISRTGTIIEMILGVTFSVIFISILLNYLNVIAIYDNGVIVTHIFNTDVAQSFIPFFIVSLIVLVVVSLAKLYYKSWNVHLAIMYTAYQILSVVILILFVNHSMLIQPQVFEVISNYLEHTTTEVITGFNKGMIAFSVVITILVTIDLISIWYKTLKKKPVK</sequence>
<organism evidence="2 3">
    <name type="scientific">Peloplasma aerotolerans</name>
    <dbReference type="NCBI Taxonomy" id="3044389"/>
    <lineage>
        <taxon>Bacteria</taxon>
        <taxon>Bacillati</taxon>
        <taxon>Mycoplasmatota</taxon>
        <taxon>Mollicutes</taxon>
        <taxon>Acholeplasmatales</taxon>
        <taxon>Acholeplasmataceae</taxon>
        <taxon>Peloplasma</taxon>
    </lineage>
</organism>
<gene>
    <name evidence="2" type="ORF">QJ521_07840</name>
</gene>
<feature type="transmembrane region" description="Helical" evidence="1">
    <location>
        <begin position="119"/>
        <end position="143"/>
    </location>
</feature>
<evidence type="ECO:0000256" key="1">
    <source>
        <dbReference type="SAM" id="Phobius"/>
    </source>
</evidence>
<evidence type="ECO:0000313" key="3">
    <source>
        <dbReference type="Proteomes" id="UP001431532"/>
    </source>
</evidence>
<name>A0AAW6UCV3_9MOLU</name>
<feature type="transmembrane region" description="Helical" evidence="1">
    <location>
        <begin position="180"/>
        <end position="202"/>
    </location>
</feature>
<keyword evidence="1" id="KW-0812">Transmembrane</keyword>
<evidence type="ECO:0008006" key="4">
    <source>
        <dbReference type="Google" id="ProtNLM"/>
    </source>
</evidence>
<keyword evidence="1" id="KW-1133">Transmembrane helix</keyword>
<feature type="transmembrane region" description="Helical" evidence="1">
    <location>
        <begin position="222"/>
        <end position="243"/>
    </location>
</feature>
<comment type="caution">
    <text evidence="2">The sequence shown here is derived from an EMBL/GenBank/DDBJ whole genome shotgun (WGS) entry which is preliminary data.</text>
</comment>
<feature type="transmembrane region" description="Helical" evidence="1">
    <location>
        <begin position="250"/>
        <end position="269"/>
    </location>
</feature>